<dbReference type="EMBL" id="JAHCTB010000003">
    <property type="protein sequence ID" value="MBT0608098.1"/>
    <property type="molecule type" value="Genomic_DNA"/>
</dbReference>
<evidence type="ECO:0000313" key="1">
    <source>
        <dbReference type="EMBL" id="MBT0608098.1"/>
    </source>
</evidence>
<sequence length="123" mass="14606">MSFLFLFQGIAANMEVCEQLEELSHFVAHYQEHKEVDGYSFIKYVYEDYINDDGTSEDHHQDSDHEDVPIHTSHQCCQHFVFFAPFQPTLITDVSFEAQNQFNFYTFHLNSRYLESLFQPPRV</sequence>
<organism evidence="1 2">
    <name type="scientific">Aequorivita echinoideorum</name>
    <dbReference type="NCBI Taxonomy" id="1549647"/>
    <lineage>
        <taxon>Bacteria</taxon>
        <taxon>Pseudomonadati</taxon>
        <taxon>Bacteroidota</taxon>
        <taxon>Flavobacteriia</taxon>
        <taxon>Flavobacteriales</taxon>
        <taxon>Flavobacteriaceae</taxon>
        <taxon>Aequorivita</taxon>
    </lineage>
</organism>
<protein>
    <submittedName>
        <fullName evidence="1">Uncharacterized protein</fullName>
    </submittedName>
</protein>
<dbReference type="RefSeq" id="WP_214112970.1">
    <property type="nucleotide sequence ID" value="NZ_JAHCTB010000003.1"/>
</dbReference>
<proteinExistence type="predicted"/>
<comment type="caution">
    <text evidence="1">The sequence shown here is derived from an EMBL/GenBank/DDBJ whole genome shotgun (WGS) entry which is preliminary data.</text>
</comment>
<keyword evidence="2" id="KW-1185">Reference proteome</keyword>
<name>A0ABS5S4H4_9FLAO</name>
<accession>A0ABS5S4H4</accession>
<dbReference type="Proteomes" id="UP001297092">
    <property type="component" value="Unassembled WGS sequence"/>
</dbReference>
<gene>
    <name evidence="1" type="ORF">KIV10_07890</name>
</gene>
<evidence type="ECO:0000313" key="2">
    <source>
        <dbReference type="Proteomes" id="UP001297092"/>
    </source>
</evidence>
<reference evidence="1 2" key="1">
    <citation type="submission" date="2021-05" db="EMBL/GenBank/DDBJ databases">
        <title>Aequorivita echinoideorum JCM 30378 genome.</title>
        <authorList>
            <person name="Zhang H."/>
            <person name="Li C."/>
        </authorList>
    </citation>
    <scope>NUCLEOTIDE SEQUENCE [LARGE SCALE GENOMIC DNA]</scope>
    <source>
        <strain evidence="1 2">JCM30378</strain>
    </source>
</reference>